<dbReference type="RefSeq" id="WP_176269850.1">
    <property type="nucleotide sequence ID" value="NZ_JABVBA010000006.1"/>
</dbReference>
<dbReference type="Proteomes" id="UP000540919">
    <property type="component" value="Unassembled WGS sequence"/>
</dbReference>
<keyword evidence="2" id="KW-0224">Dipeptidase</keyword>
<dbReference type="PIRSF" id="PIRSF016599">
    <property type="entry name" value="Xaa-His_dipept"/>
    <property type="match status" value="1"/>
</dbReference>
<sequence length="472" mass="53346">MEYKDLEPKEVFHWFGEISKIPRESGNEKEISDFLVNFAKERNLEYWQDDVLNVFIKKEASPGYEDYPSVLLQGHMDMVAVKEDGSDHDFKKDPIKLLLDGQWLTAEATTLGADDGIALAFALAILDDDKIEHGPISVLITTGEETSMVGVNNLDTDKLENPKYLLNIDSEENGILTVGCAGGMDIEFSFDKEYEKSDGDFVEIELKNFQGGHSGMEIDKYRLNAIKGLFRMIDSLEDVRIAEVSGGVKRNAIPSQSRAIIEVKNLDKSLKKLEEVKEEILHEYKGSDPKGEIKIKSVEKRSKVLSKDLSQRMTDAVLAVSDGVVKKYKGSLVTSSNLGLIDEDEDKIIFIVLTRSEVTSAKRARRDQIKKQVKVYGAELYCHNEYPGWEREDSILLEKMIKTWKDLFGYNPKVLTTHGGLECGLLKQDLKDTQMVSFGPEIEGAHSTDERLNIESTKNNYKFLLELLKRLD</sequence>
<proteinExistence type="predicted"/>
<accession>A0ABX2NAT6</accession>
<evidence type="ECO:0000313" key="2">
    <source>
        <dbReference type="EMBL" id="NVF11755.1"/>
    </source>
</evidence>
<dbReference type="PANTHER" id="PTHR43501:SF1">
    <property type="entry name" value="CYTOSOL NON-SPECIFIC DIPEPTIDASE"/>
    <property type="match status" value="1"/>
</dbReference>
<evidence type="ECO:0000313" key="3">
    <source>
        <dbReference type="Proteomes" id="UP000540919"/>
    </source>
</evidence>
<dbReference type="PRINTS" id="PR00934">
    <property type="entry name" value="XHISDIPTASE"/>
</dbReference>
<dbReference type="EC" id="3.4.13.20" evidence="2"/>
<dbReference type="Pfam" id="PF01546">
    <property type="entry name" value="Peptidase_M20"/>
    <property type="match status" value="1"/>
</dbReference>
<organism evidence="2 3">
    <name type="scientific">Anaerococcus faecalis</name>
    <dbReference type="NCBI Taxonomy" id="2742993"/>
    <lineage>
        <taxon>Bacteria</taxon>
        <taxon>Bacillati</taxon>
        <taxon>Bacillota</taxon>
        <taxon>Tissierellia</taxon>
        <taxon>Tissierellales</taxon>
        <taxon>Peptoniphilaceae</taxon>
        <taxon>Anaerococcus</taxon>
    </lineage>
</organism>
<dbReference type="SUPFAM" id="SSF53187">
    <property type="entry name" value="Zn-dependent exopeptidases"/>
    <property type="match status" value="1"/>
</dbReference>
<comment type="caution">
    <text evidence="2">The sequence shown here is derived from an EMBL/GenBank/DDBJ whole genome shotgun (WGS) entry which is preliminary data.</text>
</comment>
<name>A0ABX2NAT6_9FIRM</name>
<dbReference type="InterPro" id="IPR002933">
    <property type="entry name" value="Peptidase_M20"/>
</dbReference>
<gene>
    <name evidence="2" type="primary">pepD</name>
    <name evidence="2" type="ORF">HV819_07155</name>
</gene>
<reference evidence="2 3" key="1">
    <citation type="submission" date="2020-06" db="EMBL/GenBank/DDBJ databases">
        <title>Anaerococcus sp. nov., isolated form swine feces.</title>
        <authorList>
            <person name="Yu S."/>
        </authorList>
    </citation>
    <scope>NUCLEOTIDE SEQUENCE [LARGE SCALE GENOMIC DNA]</scope>
    <source>
        <strain evidence="2 3">AGMB00486</strain>
    </source>
</reference>
<keyword evidence="2" id="KW-0378">Hydrolase</keyword>
<feature type="domain" description="Peptidase M20 dimerisation" evidence="1">
    <location>
        <begin position="204"/>
        <end position="281"/>
    </location>
</feature>
<dbReference type="PANTHER" id="PTHR43501">
    <property type="entry name" value="CYTOSOL NON-SPECIFIC DIPEPTIDASE"/>
    <property type="match status" value="1"/>
</dbReference>
<keyword evidence="3" id="KW-1185">Reference proteome</keyword>
<dbReference type="NCBIfam" id="TIGR01893">
    <property type="entry name" value="aa-his-dipept"/>
    <property type="match status" value="1"/>
</dbReference>
<dbReference type="GO" id="GO:0016805">
    <property type="term" value="F:dipeptidase activity"/>
    <property type="evidence" value="ECO:0007669"/>
    <property type="project" value="UniProtKB-KW"/>
</dbReference>
<dbReference type="InterPro" id="IPR011650">
    <property type="entry name" value="Peptidase_M20_dimer"/>
</dbReference>
<dbReference type="Pfam" id="PF07687">
    <property type="entry name" value="M20_dimer"/>
    <property type="match status" value="1"/>
</dbReference>
<protein>
    <submittedName>
        <fullName evidence="2">Beta-Ala-His dipeptidase</fullName>
        <ecNumber evidence="2">3.4.13.20</ecNumber>
    </submittedName>
</protein>
<dbReference type="EMBL" id="JABVBA010000006">
    <property type="protein sequence ID" value="NVF11755.1"/>
    <property type="molecule type" value="Genomic_DNA"/>
</dbReference>
<dbReference type="Gene3D" id="3.40.630.10">
    <property type="entry name" value="Zn peptidases"/>
    <property type="match status" value="2"/>
</dbReference>
<evidence type="ECO:0000259" key="1">
    <source>
        <dbReference type="Pfam" id="PF07687"/>
    </source>
</evidence>
<dbReference type="InterPro" id="IPR001160">
    <property type="entry name" value="Peptidase_M20C"/>
</dbReference>
<keyword evidence="2" id="KW-0645">Protease</keyword>